<dbReference type="AlphaFoldDB" id="A0A1G6J7J4"/>
<dbReference type="STRING" id="1464122.SAMN05421737_105258"/>
<dbReference type="OrthoDB" id="359066at2"/>
<dbReference type="SUPFAM" id="SSF88697">
    <property type="entry name" value="PUA domain-like"/>
    <property type="match status" value="1"/>
</dbReference>
<dbReference type="InterPro" id="IPR015947">
    <property type="entry name" value="PUA-like_sf"/>
</dbReference>
<dbReference type="Gene3D" id="2.30.130.30">
    <property type="entry name" value="Hypothetical protein"/>
    <property type="match status" value="1"/>
</dbReference>
<dbReference type="Proteomes" id="UP000242662">
    <property type="component" value="Unassembled WGS sequence"/>
</dbReference>
<sequence length="148" mass="16698">MIDAQLPLFHTYTEPITHGLIVREPWASMILSGQKSIEIRGTNTKTRGPIAIIPSGTGTIAGVVYLVNVTGPLDLHTYNRINIYYGNTKEKETLLPYKRTYAWQLTTPYKLPSPLPYTHPTGAVIWVKLDENVQVGLQHLIEKRHAHK</sequence>
<proteinExistence type="predicted"/>
<evidence type="ECO:0000313" key="2">
    <source>
        <dbReference type="EMBL" id="SDC13886.1"/>
    </source>
</evidence>
<gene>
    <name evidence="2" type="ORF">SAMN05421737_105258</name>
</gene>
<dbReference type="InterPro" id="IPR007374">
    <property type="entry name" value="ASCH_domain"/>
</dbReference>
<dbReference type="RefSeq" id="WP_090775600.1">
    <property type="nucleotide sequence ID" value="NZ_FMYM01000005.1"/>
</dbReference>
<organism evidence="2 3">
    <name type="scientific">Shouchella lonarensis</name>
    <dbReference type="NCBI Taxonomy" id="1464122"/>
    <lineage>
        <taxon>Bacteria</taxon>
        <taxon>Bacillati</taxon>
        <taxon>Bacillota</taxon>
        <taxon>Bacilli</taxon>
        <taxon>Bacillales</taxon>
        <taxon>Bacillaceae</taxon>
        <taxon>Shouchella</taxon>
    </lineage>
</organism>
<name>A0A1G6J7J4_9BACI</name>
<accession>A0A1G6J7J4</accession>
<evidence type="ECO:0000313" key="3">
    <source>
        <dbReference type="Proteomes" id="UP000242662"/>
    </source>
</evidence>
<reference evidence="3" key="1">
    <citation type="submission" date="2016-09" db="EMBL/GenBank/DDBJ databases">
        <authorList>
            <person name="Varghese N."/>
            <person name="Submissions S."/>
        </authorList>
    </citation>
    <scope>NUCLEOTIDE SEQUENCE [LARGE SCALE GENOMIC DNA]</scope>
    <source>
        <strain evidence="3">25nlg</strain>
    </source>
</reference>
<keyword evidence="3" id="KW-1185">Reference proteome</keyword>
<evidence type="ECO:0000259" key="1">
    <source>
        <dbReference type="Pfam" id="PF04266"/>
    </source>
</evidence>
<dbReference type="Pfam" id="PF04266">
    <property type="entry name" value="ASCH"/>
    <property type="match status" value="1"/>
</dbReference>
<dbReference type="EMBL" id="FMYM01000005">
    <property type="protein sequence ID" value="SDC13886.1"/>
    <property type="molecule type" value="Genomic_DNA"/>
</dbReference>
<feature type="domain" description="ASCH" evidence="1">
    <location>
        <begin position="21"/>
        <end position="79"/>
    </location>
</feature>
<protein>
    <submittedName>
        <fullName evidence="2">ASCH domain-containing protein</fullName>
    </submittedName>
</protein>